<dbReference type="EMBL" id="CP000155">
    <property type="protein sequence ID" value="ABC32079.1"/>
    <property type="molecule type" value="Genomic_DNA"/>
</dbReference>
<dbReference type="HOGENOM" id="CLU_028871_3_2_6"/>
<gene>
    <name evidence="6" type="ordered locus">HCH_05410</name>
</gene>
<dbReference type="OrthoDB" id="5292144at2"/>
<evidence type="ECO:0000256" key="4">
    <source>
        <dbReference type="SAM" id="SignalP"/>
    </source>
</evidence>
<sequence>MVRSIASIMMCLAVSASASAADKFKLAWSHYTGWEPWGYAADQGIVKKWADKYGIEIEVQLINDYVESINLYTASDFDAVTATNMDALTIPSVSGVDTQAIIVGDYSNGNDGIVVKGVHSVAELKGREINLVEFSVSHYMLARALDKNGMSERDVTVVNTSDADIASAFISSSKGAVVTWNPPLQQARNAKGAQMIFDSSMIPGEILDITFVKTNADERFKKALTGAWYETMAIISGGPGGKEAIEHMAEATGATVPEFKAQLRTTAMFYTPAEARDYTKSDAIEKTMEYVRQFSFDKGLFGATAQSADFVGIQFDNGKVLGDEKNVKLRFTSKYMEMAAQGSL</sequence>
<organism evidence="6 7">
    <name type="scientific">Hahella chejuensis (strain KCTC 2396)</name>
    <dbReference type="NCBI Taxonomy" id="349521"/>
    <lineage>
        <taxon>Bacteria</taxon>
        <taxon>Pseudomonadati</taxon>
        <taxon>Pseudomonadota</taxon>
        <taxon>Gammaproteobacteria</taxon>
        <taxon>Oceanospirillales</taxon>
        <taxon>Hahellaceae</taxon>
        <taxon>Hahella</taxon>
    </lineage>
</organism>
<evidence type="ECO:0000313" key="6">
    <source>
        <dbReference type="EMBL" id="ABC32079.1"/>
    </source>
</evidence>
<accession>Q2SB95</accession>
<keyword evidence="7" id="KW-1185">Reference proteome</keyword>
<feature type="domain" description="SsuA/THI5-like" evidence="5">
    <location>
        <begin position="52"/>
        <end position="181"/>
    </location>
</feature>
<dbReference type="InterPro" id="IPR015168">
    <property type="entry name" value="SsuA/THI5"/>
</dbReference>
<evidence type="ECO:0000256" key="1">
    <source>
        <dbReference type="ARBA" id="ARBA00004418"/>
    </source>
</evidence>
<comment type="subcellular location">
    <subcellularLocation>
        <location evidence="1">Periplasm</location>
    </subcellularLocation>
</comment>
<keyword evidence="3 4" id="KW-0732">Signal</keyword>
<name>Q2SB95_HAHCH</name>
<protein>
    <submittedName>
        <fullName evidence="6">ABC-type nitrate/sulfonate/bicarbonate transport system, periplasmic components</fullName>
    </submittedName>
</protein>
<dbReference type="RefSeq" id="WP_011399143.1">
    <property type="nucleotide sequence ID" value="NC_007645.1"/>
</dbReference>
<dbReference type="PANTHER" id="PTHR30024">
    <property type="entry name" value="ALIPHATIC SULFONATES-BINDING PROTEIN-RELATED"/>
    <property type="match status" value="1"/>
</dbReference>
<comment type="similarity">
    <text evidence="2">Belongs to the bacterial solute-binding protein SsuA/TauA family.</text>
</comment>
<dbReference type="KEGG" id="hch:HCH_05410"/>
<dbReference type="NCBIfam" id="TIGR03427">
    <property type="entry name" value="ABC_peri_uca"/>
    <property type="match status" value="1"/>
</dbReference>
<reference evidence="6 7" key="1">
    <citation type="journal article" date="2005" name="Nucleic Acids Res.">
        <title>Genomic blueprint of Hahella chejuensis, a marine microbe producing an algicidal agent.</title>
        <authorList>
            <person name="Jeong H."/>
            <person name="Yim J.H."/>
            <person name="Lee C."/>
            <person name="Choi S.-H."/>
            <person name="Park Y.K."/>
            <person name="Yoon S.H."/>
            <person name="Hur C.-G."/>
            <person name="Kang H.-Y."/>
            <person name="Kim D."/>
            <person name="Lee H.H."/>
            <person name="Park K.H."/>
            <person name="Park S.-H."/>
            <person name="Park H.-S."/>
            <person name="Lee H.K."/>
            <person name="Oh T.K."/>
            <person name="Kim J.F."/>
        </authorList>
    </citation>
    <scope>NUCLEOTIDE SEQUENCE [LARGE SCALE GENOMIC DNA]</scope>
    <source>
        <strain evidence="6 7">KCTC 2396</strain>
    </source>
</reference>
<dbReference type="Pfam" id="PF09084">
    <property type="entry name" value="NMT1"/>
    <property type="match status" value="1"/>
</dbReference>
<evidence type="ECO:0000256" key="2">
    <source>
        <dbReference type="ARBA" id="ARBA00010742"/>
    </source>
</evidence>
<dbReference type="AlphaFoldDB" id="Q2SB95"/>
<dbReference type="STRING" id="349521.HCH_05410"/>
<dbReference type="eggNOG" id="COG0715">
    <property type="taxonomic scope" value="Bacteria"/>
</dbReference>
<dbReference type="Gene3D" id="3.40.190.10">
    <property type="entry name" value="Periplasmic binding protein-like II"/>
    <property type="match status" value="2"/>
</dbReference>
<evidence type="ECO:0000259" key="5">
    <source>
        <dbReference type="Pfam" id="PF09084"/>
    </source>
</evidence>
<dbReference type="InterPro" id="IPR017793">
    <property type="entry name" value="ABC_transptr_urea-assoc_sub-bd"/>
</dbReference>
<dbReference type="PANTHER" id="PTHR30024:SF47">
    <property type="entry name" value="TAURINE-BINDING PERIPLASMIC PROTEIN"/>
    <property type="match status" value="1"/>
</dbReference>
<evidence type="ECO:0000256" key="3">
    <source>
        <dbReference type="ARBA" id="ARBA00022729"/>
    </source>
</evidence>
<evidence type="ECO:0000313" key="7">
    <source>
        <dbReference type="Proteomes" id="UP000000238"/>
    </source>
</evidence>
<dbReference type="Proteomes" id="UP000000238">
    <property type="component" value="Chromosome"/>
</dbReference>
<dbReference type="GO" id="GO:0042597">
    <property type="term" value="C:periplasmic space"/>
    <property type="evidence" value="ECO:0007669"/>
    <property type="project" value="UniProtKB-SubCell"/>
</dbReference>
<dbReference type="SUPFAM" id="SSF53850">
    <property type="entry name" value="Periplasmic binding protein-like II"/>
    <property type="match status" value="1"/>
</dbReference>
<feature type="signal peptide" evidence="4">
    <location>
        <begin position="1"/>
        <end position="20"/>
    </location>
</feature>
<proteinExistence type="inferred from homology"/>
<feature type="chain" id="PRO_5004215538" evidence="4">
    <location>
        <begin position="21"/>
        <end position="344"/>
    </location>
</feature>